<keyword evidence="2" id="KW-0560">Oxidoreductase</keyword>
<accession>D4DM70</accession>
<dbReference type="Proteomes" id="UP000005536">
    <property type="component" value="Unassembled WGS sequence"/>
</dbReference>
<evidence type="ECO:0000313" key="4">
    <source>
        <dbReference type="Proteomes" id="UP000005536"/>
    </source>
</evidence>
<dbReference type="Gene3D" id="3.40.50.720">
    <property type="entry name" value="NAD(P)-binding Rossmann-like Domain"/>
    <property type="match status" value="1"/>
</dbReference>
<dbReference type="PANTHER" id="PTHR44196:SF1">
    <property type="entry name" value="DEHYDROGENASE_REDUCTASE SDR FAMILY MEMBER 7B"/>
    <property type="match status" value="1"/>
</dbReference>
<protein>
    <submittedName>
        <fullName evidence="3">Oxidoreductase, short chain dehydrogenase/reductase family protein</fullName>
    </submittedName>
</protein>
<dbReference type="GO" id="GO:0016020">
    <property type="term" value="C:membrane"/>
    <property type="evidence" value="ECO:0007669"/>
    <property type="project" value="TreeGrafter"/>
</dbReference>
<dbReference type="EMBL" id="ADBF01000002">
    <property type="protein sequence ID" value="EFE51173.1"/>
    <property type="molecule type" value="Genomic_DNA"/>
</dbReference>
<dbReference type="InterPro" id="IPR002347">
    <property type="entry name" value="SDR_fam"/>
</dbReference>
<dbReference type="PANTHER" id="PTHR44196">
    <property type="entry name" value="DEHYDROGENASE/REDUCTASE SDR FAMILY MEMBER 7B"/>
    <property type="match status" value="1"/>
</dbReference>
<dbReference type="SUPFAM" id="SSF51735">
    <property type="entry name" value="NAD(P)-binding Rossmann-fold domains"/>
    <property type="match status" value="1"/>
</dbReference>
<dbReference type="GO" id="GO:0016491">
    <property type="term" value="F:oxidoreductase activity"/>
    <property type="evidence" value="ECO:0007669"/>
    <property type="project" value="UniProtKB-KW"/>
</dbReference>
<evidence type="ECO:0000313" key="3">
    <source>
        <dbReference type="EMBL" id="EFE51173.1"/>
    </source>
</evidence>
<evidence type="ECO:0000256" key="1">
    <source>
        <dbReference type="ARBA" id="ARBA00006484"/>
    </source>
</evidence>
<sequence>MFALPAAIVFIYGRSCTIVFFIFRRPHMLSTLLYPPSRPDTERLRTAVGGKTVLLTGASFGIGEALAGKLAAAGARLLLVARSADKLAEVQTRLTAAGAQAEYFAADLRDAAQCEAVVRWTEENGGADILVLNAGHSIRRGLWQSLDRFHDVERCMSLNFYAPARLTLALLPELARRGGGIVAVSAVNARFPAAPGWAAYQASKTALTQWFGSIAPEAAARGVSVGVALLPLVRTRMIEPTAAYRRAPAMTPQAAADVLAGLIVSRRSRWQPWWLGIAAAAAAVFRRPLLWLAAKGGGK</sequence>
<dbReference type="Pfam" id="PF00106">
    <property type="entry name" value="adh_short"/>
    <property type="match status" value="1"/>
</dbReference>
<dbReference type="STRING" id="546263.NELON_11215"/>
<name>D4DM70_NEIEG</name>
<comment type="similarity">
    <text evidence="1">Belongs to the short-chain dehydrogenases/reductases (SDR) family.</text>
</comment>
<evidence type="ECO:0000256" key="2">
    <source>
        <dbReference type="ARBA" id="ARBA00023002"/>
    </source>
</evidence>
<dbReference type="AlphaFoldDB" id="D4DM70"/>
<dbReference type="PRINTS" id="PR00081">
    <property type="entry name" value="GDHRDH"/>
</dbReference>
<reference evidence="3 4" key="1">
    <citation type="submission" date="2010-02" db="EMBL/GenBank/DDBJ databases">
        <authorList>
            <person name="Weinstock G."/>
            <person name="Sodergren E."/>
            <person name="Clifton S."/>
            <person name="Fulton L."/>
            <person name="Fulton B."/>
            <person name="Courtney L."/>
            <person name="Fronick C."/>
            <person name="Harrison M."/>
            <person name="Strong C."/>
            <person name="Farmer C."/>
            <person name="Delahaunty K."/>
            <person name="Markovic C."/>
            <person name="Hall O."/>
            <person name="Minx P."/>
            <person name="Tomlinson C."/>
            <person name="Mitreva M."/>
            <person name="Nelson J."/>
            <person name="Hou S."/>
            <person name="Wollam A."/>
            <person name="Pepin K.H."/>
            <person name="Johnson M."/>
            <person name="Bhonagiri V."/>
            <person name="Zhang X."/>
            <person name="Suruliraj S."/>
            <person name="Warren W."/>
            <person name="Chinwalla A."/>
            <person name="Mardis E.R."/>
            <person name="Wilson R.K."/>
        </authorList>
    </citation>
    <scope>NUCLEOTIDE SEQUENCE [LARGE SCALE GENOMIC DNA]</scope>
    <source>
        <strain evidence="3 4">ATCC 29315</strain>
    </source>
</reference>
<organism evidence="3 4">
    <name type="scientific">Neisseria elongata subsp. glycolytica ATCC 29315</name>
    <dbReference type="NCBI Taxonomy" id="546263"/>
    <lineage>
        <taxon>Bacteria</taxon>
        <taxon>Pseudomonadati</taxon>
        <taxon>Pseudomonadota</taxon>
        <taxon>Betaproteobacteria</taxon>
        <taxon>Neisseriales</taxon>
        <taxon>Neisseriaceae</taxon>
        <taxon>Neisseria</taxon>
    </lineage>
</organism>
<proteinExistence type="inferred from homology"/>
<gene>
    <name evidence="3" type="ORF">NEIELOOT_00131</name>
</gene>
<comment type="caution">
    <text evidence="3">The sequence shown here is derived from an EMBL/GenBank/DDBJ whole genome shotgun (WGS) entry which is preliminary data.</text>
</comment>
<dbReference type="InterPro" id="IPR036291">
    <property type="entry name" value="NAD(P)-bd_dom_sf"/>
</dbReference>